<dbReference type="Gene3D" id="3.90.1300.10">
    <property type="entry name" value="Amidase signature (AS) domain"/>
    <property type="match status" value="1"/>
</dbReference>
<dbReference type="SUPFAM" id="SSF75304">
    <property type="entry name" value="Amidase signature (AS) enzymes"/>
    <property type="match status" value="1"/>
</dbReference>
<dbReference type="PANTHER" id="PTHR42678">
    <property type="entry name" value="AMIDASE"/>
    <property type="match status" value="1"/>
</dbReference>
<proteinExistence type="predicted"/>
<accession>E6PY41</accession>
<evidence type="ECO:0000313" key="2">
    <source>
        <dbReference type="EMBL" id="CBH99850.1"/>
    </source>
</evidence>
<feature type="region of interest" description="Disordered" evidence="1">
    <location>
        <begin position="1"/>
        <end position="37"/>
    </location>
</feature>
<sequence>MHLDGYVYPATQMPPPDETMPQDGAKTGGISGTISEGPHSDTSWVNILGVPAIVVPGGFYPSGLPFGLEISTRPWRDGDLLGWAFAYEQVTHHRHPPALVEQGLLPIAR</sequence>
<evidence type="ECO:0000256" key="1">
    <source>
        <dbReference type="SAM" id="MobiDB-lite"/>
    </source>
</evidence>
<dbReference type="InterPro" id="IPR036928">
    <property type="entry name" value="AS_sf"/>
</dbReference>
<protein>
    <submittedName>
        <fullName evidence="2">Uncharacterized protein</fullName>
    </submittedName>
</protein>
<dbReference type="AlphaFoldDB" id="E6PY41"/>
<dbReference type="EMBL" id="CABN01000061">
    <property type="protein sequence ID" value="CBH99850.1"/>
    <property type="molecule type" value="Genomic_DNA"/>
</dbReference>
<gene>
    <name evidence="2" type="ORF">CARN3_0812</name>
</gene>
<name>E6PY41_9ZZZZ</name>
<comment type="caution">
    <text evidence="2">The sequence shown here is derived from an EMBL/GenBank/DDBJ whole genome shotgun (WGS) entry which is preliminary data.</text>
</comment>
<dbReference type="PANTHER" id="PTHR42678:SF34">
    <property type="entry name" value="OS04G0183300 PROTEIN"/>
    <property type="match status" value="1"/>
</dbReference>
<reference evidence="2" key="1">
    <citation type="submission" date="2009-10" db="EMBL/GenBank/DDBJ databases">
        <title>Diversity of trophic interactions inside an arsenic-rich microbial ecosystem.</title>
        <authorList>
            <person name="Bertin P.N."/>
            <person name="Heinrich-Salmeron A."/>
            <person name="Pelletier E."/>
            <person name="Goulhen-Chollet F."/>
            <person name="Arsene-Ploetze F."/>
            <person name="Gallien S."/>
            <person name="Calteau A."/>
            <person name="Vallenet D."/>
            <person name="Casiot C."/>
            <person name="Chane-Woon-Ming B."/>
            <person name="Giloteaux L."/>
            <person name="Barakat M."/>
            <person name="Bonnefoy V."/>
            <person name="Bruneel O."/>
            <person name="Chandler M."/>
            <person name="Cleiss J."/>
            <person name="Duran R."/>
            <person name="Elbaz-Poulichet F."/>
            <person name="Fonknechten N."/>
            <person name="Lauga B."/>
            <person name="Mornico D."/>
            <person name="Ortet P."/>
            <person name="Schaeffer C."/>
            <person name="Siguier P."/>
            <person name="Alexander Thil Smith A."/>
            <person name="Van Dorsselaer A."/>
            <person name="Weissenbach J."/>
            <person name="Medigue C."/>
            <person name="Le Paslier D."/>
        </authorList>
    </citation>
    <scope>NUCLEOTIDE SEQUENCE</scope>
</reference>
<organism evidence="2">
    <name type="scientific">mine drainage metagenome</name>
    <dbReference type="NCBI Taxonomy" id="410659"/>
    <lineage>
        <taxon>unclassified sequences</taxon>
        <taxon>metagenomes</taxon>
        <taxon>ecological metagenomes</taxon>
    </lineage>
</organism>